<organism evidence="1 2">
    <name type="scientific">Alternaria gaisen</name>
    <dbReference type="NCBI Taxonomy" id="167740"/>
    <lineage>
        <taxon>Eukaryota</taxon>
        <taxon>Fungi</taxon>
        <taxon>Dikarya</taxon>
        <taxon>Ascomycota</taxon>
        <taxon>Pezizomycotina</taxon>
        <taxon>Dothideomycetes</taxon>
        <taxon>Pleosporomycetidae</taxon>
        <taxon>Pleosporales</taxon>
        <taxon>Pleosporineae</taxon>
        <taxon>Pleosporaceae</taxon>
        <taxon>Alternaria</taxon>
        <taxon>Alternaria sect. Alternaria</taxon>
    </lineage>
</organism>
<name>A0ACB6G0H3_9PLEO</name>
<gene>
    <name evidence="1" type="ORF">AG0111_0g1694</name>
</gene>
<evidence type="ECO:0000313" key="1">
    <source>
        <dbReference type="EMBL" id="KAB2110225.1"/>
    </source>
</evidence>
<proteinExistence type="predicted"/>
<keyword evidence="2" id="KW-1185">Reference proteome</keyword>
<sequence>MSGLNEPQVFLAKYHLYKKATSTIAGWIAETAASIGFDVKTKDQKQQKPKSKSKKVYQLGVSDLVPMAEAIAKAGERAESEIMVPVALCRHFSRAIQSRRKVSQWYKARVNGDTKSDLRHEYFIKVLENTFASLKPFLGTGGPEPARNNASDTTTMSGLTSRNRFAGLTVDELAAVADEEDIAEDTLSEFSGVKFEEVEEDKEDDFWVAVALMLQEQQDMREVVRENWQKYRSGEVDLVVAAMTTDTAIKLAQGAEAKFDLLVTRPKKYSQTEYPVWTLPSVLFYNNYKDIHQWPLEEIAKPSAKLGVTADAQSEAHFDFWPVFAGLKFYLHKHITKTNSIPQVVPKDFGDANIHSRTLRAIELAQVMRITAKAVKRPTLLDMVSRGLLDMLSEHTIPMWLTYGVQLHLDSQDILGERTHRPHFELQVYLNHLIGSQRETIEEWEDLMMPKEAQYECYNPFKEAYNEMSPWANHDGFKEQWERLKKDPKVGEHPIFRKLKSEPFYLYGHNSLLCGMMKYHFLVHWHAAGISHEATSCYILFMAHVYMGTQLRSPSDPVWPDMEFMLFSQDPRYLFLKRPPELPEEARTLFDIATGQPTLKQVGSYALDRLNFSDEFLGLPRYDPNNKTRCLLINKKPGGAFNGKIDTIAKALLAASSPDATRGRLARAMQASQEKQGMKLEPLNGKEGLTPIAILQHFAFWLQADMPGLCFNGALMQRQCSDTWKAIYKALERDPAWDSSFSNFEQSAQQAANAIISSVIERKYSHFMDIARNVMLEYLQQQDSRLGCPRSEVCLVDMVKYHKRAARLLTDDGPLSIDNLYKGWTAEQKQQKKGALADVVTQTEGTTGDADLEAMFKAQALKSMMGRALGGADEECMVM</sequence>
<dbReference type="EMBL" id="PDWZ02000001">
    <property type="protein sequence ID" value="KAB2110225.1"/>
    <property type="molecule type" value="Genomic_DNA"/>
</dbReference>
<protein>
    <submittedName>
        <fullName evidence="1">Uncharacterized protein</fullName>
    </submittedName>
</protein>
<evidence type="ECO:0000313" key="2">
    <source>
        <dbReference type="Proteomes" id="UP000293547"/>
    </source>
</evidence>
<reference evidence="1 2" key="1">
    <citation type="journal article" date="2019" name="bioRxiv">
        <title>Genomics, evolutionary history and diagnostics of the Alternaria alternata species group including apple and Asian pear pathotypes.</title>
        <authorList>
            <person name="Armitage A.D."/>
            <person name="Cockerton H.M."/>
            <person name="Sreenivasaprasad S."/>
            <person name="Woodhall J.W."/>
            <person name="Lane C.R."/>
            <person name="Harrison R.J."/>
            <person name="Clarkson J.P."/>
        </authorList>
    </citation>
    <scope>NUCLEOTIDE SEQUENCE [LARGE SCALE GENOMIC DNA]</scope>
    <source>
        <strain evidence="1 2">FERA 650</strain>
    </source>
</reference>
<accession>A0ACB6G0H3</accession>
<dbReference type="Proteomes" id="UP000293547">
    <property type="component" value="Unassembled WGS sequence"/>
</dbReference>
<comment type="caution">
    <text evidence="1">The sequence shown here is derived from an EMBL/GenBank/DDBJ whole genome shotgun (WGS) entry which is preliminary data.</text>
</comment>